<dbReference type="VEuPathDB" id="MicrosporidiaDB:VICG_00626"/>
<evidence type="ECO:0000256" key="5">
    <source>
        <dbReference type="ARBA" id="ARBA00022833"/>
    </source>
</evidence>
<evidence type="ECO:0000256" key="8">
    <source>
        <dbReference type="SAM" id="MobiDB-lite"/>
    </source>
</evidence>
<organism evidence="10 11">
    <name type="scientific">Vittaforma corneae (strain ATCC 50505)</name>
    <name type="common">Microsporidian parasite</name>
    <name type="synonym">Nosema corneum</name>
    <dbReference type="NCBI Taxonomy" id="993615"/>
    <lineage>
        <taxon>Eukaryota</taxon>
        <taxon>Fungi</taxon>
        <taxon>Fungi incertae sedis</taxon>
        <taxon>Microsporidia</taxon>
        <taxon>Nosematidae</taxon>
        <taxon>Vittaforma</taxon>
    </lineage>
</organism>
<name>L2GPJ5_VITCO</name>
<evidence type="ECO:0000313" key="11">
    <source>
        <dbReference type="Proteomes" id="UP000011082"/>
    </source>
</evidence>
<dbReference type="PANTHER" id="PTHR19818">
    <property type="entry name" value="ZINC FINGER PROTEIN ZIC AND GLI"/>
    <property type="match status" value="1"/>
</dbReference>
<reference evidence="11" key="1">
    <citation type="submission" date="2011-05" db="EMBL/GenBank/DDBJ databases">
        <title>The genome sequence of Vittaforma corneae strain ATCC 50505.</title>
        <authorList>
            <consortium name="The Broad Institute Genome Sequencing Platform"/>
            <person name="Cuomo C."/>
            <person name="Didier E."/>
            <person name="Bowers L."/>
            <person name="Young S.K."/>
            <person name="Zeng Q."/>
            <person name="Gargeya S."/>
            <person name="Fitzgerald M."/>
            <person name="Haas B."/>
            <person name="Abouelleil A."/>
            <person name="Alvarado L."/>
            <person name="Arachchi H.M."/>
            <person name="Berlin A."/>
            <person name="Chapman S.B."/>
            <person name="Gearin G."/>
            <person name="Goldberg J."/>
            <person name="Griggs A."/>
            <person name="Gujja S."/>
            <person name="Hansen M."/>
            <person name="Heiman D."/>
            <person name="Howarth C."/>
            <person name="Larimer J."/>
            <person name="Lui A."/>
            <person name="MacDonald P.J.P."/>
            <person name="McCowen C."/>
            <person name="Montmayeur A."/>
            <person name="Murphy C."/>
            <person name="Neiman D."/>
            <person name="Pearson M."/>
            <person name="Priest M."/>
            <person name="Roberts A."/>
            <person name="Saif S."/>
            <person name="Shea T."/>
            <person name="Sisk P."/>
            <person name="Stolte C."/>
            <person name="Sykes S."/>
            <person name="Wortman J."/>
            <person name="Nusbaum C."/>
            <person name="Birren B."/>
        </authorList>
    </citation>
    <scope>NUCLEOTIDE SEQUENCE [LARGE SCALE GENOMIC DNA]</scope>
    <source>
        <strain evidence="11">ATCC 50505</strain>
    </source>
</reference>
<dbReference type="GO" id="GO:0008270">
    <property type="term" value="F:zinc ion binding"/>
    <property type="evidence" value="ECO:0007669"/>
    <property type="project" value="UniProtKB-KW"/>
</dbReference>
<dbReference type="InParanoid" id="L2GPJ5"/>
<dbReference type="Pfam" id="PF00096">
    <property type="entry name" value="zf-C2H2"/>
    <property type="match status" value="1"/>
</dbReference>
<dbReference type="InterPro" id="IPR050329">
    <property type="entry name" value="GLI_C2H2-zinc-finger"/>
</dbReference>
<dbReference type="RefSeq" id="XP_007604078.1">
    <property type="nucleotide sequence ID" value="XM_007604016.1"/>
</dbReference>
<dbReference type="STRING" id="993615.L2GPJ5"/>
<keyword evidence="2" id="KW-0479">Metal-binding</keyword>
<evidence type="ECO:0000256" key="2">
    <source>
        <dbReference type="ARBA" id="ARBA00022723"/>
    </source>
</evidence>
<dbReference type="GO" id="GO:0045944">
    <property type="term" value="P:positive regulation of transcription by RNA polymerase II"/>
    <property type="evidence" value="ECO:0007669"/>
    <property type="project" value="UniProtKB-ARBA"/>
</dbReference>
<accession>L2GPJ5</accession>
<keyword evidence="6" id="KW-0539">Nucleus</keyword>
<keyword evidence="11" id="KW-1185">Reference proteome</keyword>
<feature type="region of interest" description="Disordered" evidence="8">
    <location>
        <begin position="198"/>
        <end position="258"/>
    </location>
</feature>
<dbReference type="AlphaFoldDB" id="L2GPJ5"/>
<feature type="compositionally biased region" description="Polar residues" evidence="8">
    <location>
        <begin position="20"/>
        <end position="37"/>
    </location>
</feature>
<evidence type="ECO:0000256" key="1">
    <source>
        <dbReference type="ARBA" id="ARBA00004123"/>
    </source>
</evidence>
<proteinExistence type="predicted"/>
<feature type="region of interest" description="Disordered" evidence="8">
    <location>
        <begin position="1"/>
        <end position="66"/>
    </location>
</feature>
<dbReference type="Proteomes" id="UP000011082">
    <property type="component" value="Unassembled WGS sequence"/>
</dbReference>
<evidence type="ECO:0000256" key="7">
    <source>
        <dbReference type="PROSITE-ProRule" id="PRU00042"/>
    </source>
</evidence>
<keyword evidence="5" id="KW-0862">Zinc</keyword>
<dbReference type="GeneID" id="19881343"/>
<feature type="domain" description="C2H2-type" evidence="9">
    <location>
        <begin position="392"/>
        <end position="416"/>
    </location>
</feature>
<dbReference type="GO" id="GO:0000978">
    <property type="term" value="F:RNA polymerase II cis-regulatory region sequence-specific DNA binding"/>
    <property type="evidence" value="ECO:0007669"/>
    <property type="project" value="TreeGrafter"/>
</dbReference>
<dbReference type="InterPro" id="IPR013087">
    <property type="entry name" value="Znf_C2H2_type"/>
</dbReference>
<comment type="subcellular location">
    <subcellularLocation>
        <location evidence="1">Nucleus</location>
    </subcellularLocation>
</comment>
<dbReference type="FunFam" id="3.30.160.60:FF:001102">
    <property type="entry name" value="Transcription factor IIIA"/>
    <property type="match status" value="1"/>
</dbReference>
<evidence type="ECO:0000256" key="4">
    <source>
        <dbReference type="ARBA" id="ARBA00022771"/>
    </source>
</evidence>
<dbReference type="GO" id="GO:0005634">
    <property type="term" value="C:nucleus"/>
    <property type="evidence" value="ECO:0007669"/>
    <property type="project" value="UniProtKB-SubCell"/>
</dbReference>
<feature type="domain" description="C2H2-type" evidence="9">
    <location>
        <begin position="362"/>
        <end position="391"/>
    </location>
</feature>
<evidence type="ECO:0000256" key="6">
    <source>
        <dbReference type="ARBA" id="ARBA00023242"/>
    </source>
</evidence>
<dbReference type="GO" id="GO:0000981">
    <property type="term" value="F:DNA-binding transcription factor activity, RNA polymerase II-specific"/>
    <property type="evidence" value="ECO:0007669"/>
    <property type="project" value="TreeGrafter"/>
</dbReference>
<dbReference type="OrthoDB" id="6365676at2759"/>
<dbReference type="PROSITE" id="PS50157">
    <property type="entry name" value="ZINC_FINGER_C2H2_2"/>
    <property type="match status" value="2"/>
</dbReference>
<feature type="compositionally biased region" description="Polar residues" evidence="8">
    <location>
        <begin position="219"/>
        <end position="235"/>
    </location>
</feature>
<feature type="compositionally biased region" description="Basic and acidic residues" evidence="8">
    <location>
        <begin position="244"/>
        <end position="258"/>
    </location>
</feature>
<dbReference type="EMBL" id="JH370133">
    <property type="protein sequence ID" value="ELA42227.1"/>
    <property type="molecule type" value="Genomic_DNA"/>
</dbReference>
<dbReference type="SUPFAM" id="SSF57667">
    <property type="entry name" value="beta-beta-alpha zinc fingers"/>
    <property type="match status" value="2"/>
</dbReference>
<dbReference type="InterPro" id="IPR036236">
    <property type="entry name" value="Znf_C2H2_sf"/>
</dbReference>
<evidence type="ECO:0000256" key="3">
    <source>
        <dbReference type="ARBA" id="ARBA00022737"/>
    </source>
</evidence>
<sequence length="427" mass="49155">MKEGTTRQTKTLEPSRVKKNTSIRIPNSVKKTAQNAETPDEMEFENQNNGPKKNTDRKTITENNVNDDTLLLGSSRNAMENAINNQGNTQHGIQYKEDSGIAANSTQPNVFQSIPEKKGSMASNTASLREDACNLLILKNEAKRLDDKISPPIMNKEKNQSLRVEQPMQEGSEESGLRLSYGKQKEVGRSLGVTCTPQYTGSQYRDGLSQEEDRPVKQQGMQSMNSEAHRSNVQSVPVHYSKTQRREDHVEKEEPVSREELLEELRNIARIEAKSLQEVSDRAEETYFHPPASPSRHPLEYLREIYQTENRLSEYMESKPKHRRHEKELSDSSAVEVDSSGFKSFNDFDEGIFRFDPNTKLFNCPWEDCDKAFPSLSRIKRHYIIHTDIKPFKCLNPGCSRRFSRKDNMYQHYRVHCPFANHSYRHP</sequence>
<keyword evidence="4 7" id="KW-0863">Zinc-finger</keyword>
<dbReference type="HOGENOM" id="CLU_642824_0_0_1"/>
<keyword evidence="3" id="KW-0677">Repeat</keyword>
<protein>
    <recommendedName>
        <fullName evidence="9">C2H2-type domain-containing protein</fullName>
    </recommendedName>
</protein>
<dbReference type="PANTHER" id="PTHR19818:SF139">
    <property type="entry name" value="PAIR-RULE PROTEIN ODD-PAIRED"/>
    <property type="match status" value="1"/>
</dbReference>
<gene>
    <name evidence="10" type="ORF">VICG_00626</name>
</gene>
<evidence type="ECO:0000259" key="9">
    <source>
        <dbReference type="PROSITE" id="PS50157"/>
    </source>
</evidence>
<dbReference type="PROSITE" id="PS00028">
    <property type="entry name" value="ZINC_FINGER_C2H2_1"/>
    <property type="match status" value="2"/>
</dbReference>
<feature type="compositionally biased region" description="Polar residues" evidence="8">
    <location>
        <begin position="1"/>
        <end position="12"/>
    </location>
</feature>
<evidence type="ECO:0000313" key="10">
    <source>
        <dbReference type="EMBL" id="ELA42227.1"/>
    </source>
</evidence>
<dbReference type="Gene3D" id="3.30.160.60">
    <property type="entry name" value="Classic Zinc Finger"/>
    <property type="match status" value="2"/>
</dbReference>
<dbReference type="SMART" id="SM00355">
    <property type="entry name" value="ZnF_C2H2"/>
    <property type="match status" value="2"/>
</dbReference>